<evidence type="ECO:0000256" key="1">
    <source>
        <dbReference type="ARBA" id="ARBA00004141"/>
    </source>
</evidence>
<feature type="transmembrane region" description="Helical" evidence="6">
    <location>
        <begin position="164"/>
        <end position="186"/>
    </location>
</feature>
<comment type="subcellular location">
    <subcellularLocation>
        <location evidence="1">Membrane</location>
        <topology evidence="1">Multi-pass membrane protein</topology>
    </subcellularLocation>
</comment>
<dbReference type="GO" id="GO:0005886">
    <property type="term" value="C:plasma membrane"/>
    <property type="evidence" value="ECO:0007669"/>
    <property type="project" value="TreeGrafter"/>
</dbReference>
<dbReference type="InterPro" id="IPR001046">
    <property type="entry name" value="NRAMP_fam"/>
</dbReference>
<proteinExistence type="predicted"/>
<evidence type="ECO:0000256" key="5">
    <source>
        <dbReference type="ARBA" id="ARBA00023136"/>
    </source>
</evidence>
<reference evidence="7 8" key="1">
    <citation type="submission" date="2019-03" db="EMBL/GenBank/DDBJ databases">
        <title>Genomic Encyclopedia of Type Strains, Phase IV (KMG-IV): sequencing the most valuable type-strain genomes for metagenomic binning, comparative biology and taxonomic classification.</title>
        <authorList>
            <person name="Goeker M."/>
        </authorList>
    </citation>
    <scope>NUCLEOTIDE SEQUENCE [LARGE SCALE GENOMIC DNA]</scope>
    <source>
        <strain evidence="7 8">DSM 45765</strain>
    </source>
</reference>
<dbReference type="GO" id="GO:0034755">
    <property type="term" value="P:iron ion transmembrane transport"/>
    <property type="evidence" value="ECO:0007669"/>
    <property type="project" value="TreeGrafter"/>
</dbReference>
<evidence type="ECO:0000256" key="3">
    <source>
        <dbReference type="ARBA" id="ARBA00022692"/>
    </source>
</evidence>
<keyword evidence="3 6" id="KW-0812">Transmembrane</keyword>
<feature type="transmembrane region" description="Helical" evidence="6">
    <location>
        <begin position="378"/>
        <end position="403"/>
    </location>
</feature>
<keyword evidence="8" id="KW-1185">Reference proteome</keyword>
<feature type="transmembrane region" description="Helical" evidence="6">
    <location>
        <begin position="136"/>
        <end position="155"/>
    </location>
</feature>
<evidence type="ECO:0000256" key="2">
    <source>
        <dbReference type="ARBA" id="ARBA00022448"/>
    </source>
</evidence>
<dbReference type="NCBIfam" id="NF037982">
    <property type="entry name" value="Nramp_1"/>
    <property type="match status" value="1"/>
</dbReference>
<keyword evidence="2" id="KW-0813">Transport</keyword>
<feature type="transmembrane region" description="Helical" evidence="6">
    <location>
        <begin position="53"/>
        <end position="77"/>
    </location>
</feature>
<feature type="transmembrane region" description="Helical" evidence="6">
    <location>
        <begin position="97"/>
        <end position="116"/>
    </location>
</feature>
<feature type="transmembrane region" description="Helical" evidence="6">
    <location>
        <begin position="354"/>
        <end position="372"/>
    </location>
</feature>
<evidence type="ECO:0000256" key="6">
    <source>
        <dbReference type="SAM" id="Phobius"/>
    </source>
</evidence>
<feature type="transmembrane region" description="Helical" evidence="6">
    <location>
        <begin position="247"/>
        <end position="268"/>
    </location>
</feature>
<comment type="caution">
    <text evidence="7">The sequence shown here is derived from an EMBL/GenBank/DDBJ whole genome shotgun (WGS) entry which is preliminary data.</text>
</comment>
<dbReference type="PANTHER" id="PTHR11706">
    <property type="entry name" value="SOLUTE CARRIER PROTEIN FAMILY 11 MEMBER"/>
    <property type="match status" value="1"/>
</dbReference>
<dbReference type="GO" id="GO:0015086">
    <property type="term" value="F:cadmium ion transmembrane transporter activity"/>
    <property type="evidence" value="ECO:0007669"/>
    <property type="project" value="TreeGrafter"/>
</dbReference>
<evidence type="ECO:0000256" key="4">
    <source>
        <dbReference type="ARBA" id="ARBA00022989"/>
    </source>
</evidence>
<gene>
    <name evidence="7" type="ORF">EV191_10831</name>
</gene>
<dbReference type="GO" id="GO:0005384">
    <property type="term" value="F:manganese ion transmembrane transporter activity"/>
    <property type="evidence" value="ECO:0007669"/>
    <property type="project" value="TreeGrafter"/>
</dbReference>
<feature type="transmembrane region" description="Helical" evidence="6">
    <location>
        <begin position="206"/>
        <end position="226"/>
    </location>
</feature>
<dbReference type="AlphaFoldDB" id="A0A4R2QSH4"/>
<accession>A0A4R2QSH4</accession>
<sequence length="441" mass="47457">MVFPETKTNVAPVPEGVTGYLRALGPGIVMALAWMSAGDLVASSVSGADYGYALMWALVLSLLARYVFVSAIAKYILCNNNSSSSIMEGFRRLWRPLPLLIGLCAFAIGFGYATYIIKGAGTAFYNLIGRPGDTEWGVFISATALVGITLILLFVRRQYSTFEFIARVAAVILLGAFGTVVLIQGFDPAAFLAGLTFQVPESTGGFESLLIVAALIGGVGGSTTNLMYNYFLQDKGWLTPRHRKVQLVDLLVGMIVILVINLAIWVTAAETNVSGSVLDDVNDLAALLGNTIGQFGEVLFWLGLFFITFTTFPSYSYGQTKLLMDGAASTFAPRGATATTVATRDFEKRATFRWLQGVFLLVLPLAFSLPVMPSFVELTIIVNSLAAVAAPIIIIAIIVLTTSSKFLQRRYVNRWWETAALIVVGGIGVWASYQAIVGLLG</sequence>
<evidence type="ECO:0000313" key="8">
    <source>
        <dbReference type="Proteomes" id="UP000294911"/>
    </source>
</evidence>
<dbReference type="Proteomes" id="UP000294911">
    <property type="component" value="Unassembled WGS sequence"/>
</dbReference>
<feature type="transmembrane region" description="Helical" evidence="6">
    <location>
        <begin position="415"/>
        <end position="436"/>
    </location>
</feature>
<keyword evidence="4 6" id="KW-1133">Transmembrane helix</keyword>
<keyword evidence="5 6" id="KW-0472">Membrane</keyword>
<dbReference type="EMBL" id="SLXQ01000008">
    <property type="protein sequence ID" value="TCP49945.1"/>
    <property type="molecule type" value="Genomic_DNA"/>
</dbReference>
<feature type="transmembrane region" description="Helical" evidence="6">
    <location>
        <begin position="298"/>
        <end position="317"/>
    </location>
</feature>
<name>A0A4R2QSH4_9PSEU</name>
<organism evidence="7 8">
    <name type="scientific">Tamaricihabitans halophyticus</name>
    <dbReference type="NCBI Taxonomy" id="1262583"/>
    <lineage>
        <taxon>Bacteria</taxon>
        <taxon>Bacillati</taxon>
        <taxon>Actinomycetota</taxon>
        <taxon>Actinomycetes</taxon>
        <taxon>Pseudonocardiales</taxon>
        <taxon>Pseudonocardiaceae</taxon>
        <taxon>Tamaricihabitans</taxon>
    </lineage>
</organism>
<protein>
    <submittedName>
        <fullName evidence="7">Mn2+/Fe2+ NRAMP family transporter</fullName>
    </submittedName>
</protein>
<evidence type="ECO:0000313" key="7">
    <source>
        <dbReference type="EMBL" id="TCP49945.1"/>
    </source>
</evidence>
<dbReference type="PANTHER" id="PTHR11706:SF33">
    <property type="entry name" value="NATURAL RESISTANCE-ASSOCIATED MACROPHAGE PROTEIN 2"/>
    <property type="match status" value="1"/>
</dbReference>
<dbReference type="Pfam" id="PF01566">
    <property type="entry name" value="Nramp"/>
    <property type="match status" value="1"/>
</dbReference>